<sequence length="213" mass="24300">MGESGKEQKGEETSEKPVVPSHDLNRKPRFRWTVKHHDHFVEAVNELGGPFEATPKNIMKLMDDDDITSGHIKSHLQKYRQSKDIISTPKTSKVKRSEKNEAAVHMLHDKGEMQMIRKTLNTEIDMQGRSNMSLEITNEAEQKENLEAEEIVRQEMQADATTSWIELQTKEGGSKLKTYSDQSEGSKKNISKFFTSEKEQLDLNFPAAAPDQE</sequence>
<dbReference type="STRING" id="4097.A0A1S4C4X0"/>
<dbReference type="OMA" id="EMQMIRK"/>
<dbReference type="SMR" id="A0A1S4C4X0"/>
<feature type="region of interest" description="Disordered" evidence="6">
    <location>
        <begin position="1"/>
        <end position="27"/>
    </location>
</feature>
<feature type="coiled-coil region" evidence="5">
    <location>
        <begin position="129"/>
        <end position="159"/>
    </location>
</feature>
<evidence type="ECO:0000313" key="8">
    <source>
        <dbReference type="RefSeq" id="XP_016496207.1"/>
    </source>
</evidence>
<gene>
    <name evidence="8 9 10" type="primary">LOC107815197</name>
</gene>
<evidence type="ECO:0000256" key="2">
    <source>
        <dbReference type="ARBA" id="ARBA00023015"/>
    </source>
</evidence>
<evidence type="ECO:0000256" key="5">
    <source>
        <dbReference type="SAM" id="Coils"/>
    </source>
</evidence>
<dbReference type="AlphaFoldDB" id="A0A1S4C4X0"/>
<organism evidence="8">
    <name type="scientific">Nicotiana tabacum</name>
    <name type="common">Common tobacco</name>
    <dbReference type="NCBI Taxonomy" id="4097"/>
    <lineage>
        <taxon>Eukaryota</taxon>
        <taxon>Viridiplantae</taxon>
        <taxon>Streptophyta</taxon>
        <taxon>Embryophyta</taxon>
        <taxon>Tracheophyta</taxon>
        <taxon>Spermatophyta</taxon>
        <taxon>Magnoliopsida</taxon>
        <taxon>eudicotyledons</taxon>
        <taxon>Gunneridae</taxon>
        <taxon>Pentapetalae</taxon>
        <taxon>asterids</taxon>
        <taxon>lamiids</taxon>
        <taxon>Solanales</taxon>
        <taxon>Solanaceae</taxon>
        <taxon>Nicotianoideae</taxon>
        <taxon>Nicotianeae</taxon>
        <taxon>Nicotiana</taxon>
    </lineage>
</organism>
<dbReference type="PANTHER" id="PTHR31499">
    <property type="entry name" value="MYB FAMILY TRANSCRIPTION FACTOR PHL11"/>
    <property type="match status" value="1"/>
</dbReference>
<keyword evidence="4" id="KW-0539">Nucleus</keyword>
<dbReference type="InterPro" id="IPR046955">
    <property type="entry name" value="PHR1-like"/>
</dbReference>
<dbReference type="KEGG" id="nta:107815197"/>
<accession>A0A1S4C4X0</accession>
<keyword evidence="7" id="KW-1185">Reference proteome</keyword>
<dbReference type="FunFam" id="1.10.10.60:FF:000007">
    <property type="entry name" value="Two-component response regulator"/>
    <property type="match status" value="1"/>
</dbReference>
<feature type="compositionally biased region" description="Basic and acidic residues" evidence="6">
    <location>
        <begin position="1"/>
        <end position="15"/>
    </location>
</feature>
<keyword evidence="3" id="KW-0804">Transcription</keyword>
<proteinExistence type="predicted"/>
<dbReference type="GO" id="GO:0005634">
    <property type="term" value="C:nucleus"/>
    <property type="evidence" value="ECO:0007669"/>
    <property type="project" value="UniProtKB-SubCell"/>
</dbReference>
<evidence type="ECO:0000256" key="1">
    <source>
        <dbReference type="ARBA" id="ARBA00004123"/>
    </source>
</evidence>
<dbReference type="InterPro" id="IPR006447">
    <property type="entry name" value="Myb_dom_plants"/>
</dbReference>
<dbReference type="OrthoDB" id="515430at2759"/>
<evidence type="ECO:0000256" key="4">
    <source>
        <dbReference type="ARBA" id="ARBA00023242"/>
    </source>
</evidence>
<dbReference type="GO" id="GO:0003700">
    <property type="term" value="F:DNA-binding transcription factor activity"/>
    <property type="evidence" value="ECO:0007669"/>
    <property type="project" value="InterPro"/>
</dbReference>
<evidence type="ECO:0000313" key="7">
    <source>
        <dbReference type="Proteomes" id="UP000790787"/>
    </source>
</evidence>
<evidence type="ECO:0000256" key="3">
    <source>
        <dbReference type="ARBA" id="ARBA00023163"/>
    </source>
</evidence>
<keyword evidence="2" id="KW-0805">Transcription regulation</keyword>
<protein>
    <submittedName>
        <fullName evidence="8 9">Protein PHR1-LIKE 1-like</fullName>
    </submittedName>
</protein>
<keyword evidence="5" id="KW-0175">Coiled coil</keyword>
<name>A0A1S4C4X0_TOBAC</name>
<dbReference type="Proteomes" id="UP000790787">
    <property type="component" value="Chromosome 2"/>
</dbReference>
<dbReference type="GO" id="GO:0003677">
    <property type="term" value="F:DNA binding"/>
    <property type="evidence" value="ECO:0007669"/>
    <property type="project" value="InterPro"/>
</dbReference>
<reference evidence="8 9" key="2">
    <citation type="submission" date="2025-04" db="UniProtKB">
        <authorList>
            <consortium name="RefSeq"/>
        </authorList>
    </citation>
    <scope>IDENTIFICATION</scope>
</reference>
<dbReference type="SUPFAM" id="SSF46689">
    <property type="entry name" value="Homeodomain-like"/>
    <property type="match status" value="1"/>
</dbReference>
<dbReference type="InterPro" id="IPR009057">
    <property type="entry name" value="Homeodomain-like_sf"/>
</dbReference>
<dbReference type="NCBIfam" id="TIGR01557">
    <property type="entry name" value="myb_SHAQKYF"/>
    <property type="match status" value="1"/>
</dbReference>
<evidence type="ECO:0000313" key="9">
    <source>
        <dbReference type="RefSeq" id="XP_016496208.1"/>
    </source>
</evidence>
<dbReference type="RefSeq" id="XP_016496208.1">
    <property type="nucleotide sequence ID" value="XM_016640722.1"/>
</dbReference>
<dbReference type="PANTHER" id="PTHR31499:SF67">
    <property type="entry name" value="TRANSCRIPTION FACTOR KAN3-RELATED"/>
    <property type="match status" value="1"/>
</dbReference>
<evidence type="ECO:0000313" key="10">
    <source>
        <dbReference type="RefSeq" id="XP_016496209.1"/>
    </source>
</evidence>
<dbReference type="GeneID" id="107815197"/>
<evidence type="ECO:0000256" key="6">
    <source>
        <dbReference type="SAM" id="MobiDB-lite"/>
    </source>
</evidence>
<dbReference type="Gene3D" id="1.10.10.60">
    <property type="entry name" value="Homeodomain-like"/>
    <property type="match status" value="1"/>
</dbReference>
<reference key="1">
    <citation type="journal article" date="2014" name="Nat. Commun.">
        <title>The tobacco genome sequence and its comparison with those of tomato and potato.</title>
        <authorList>
            <person name="Sierro N."/>
            <person name="Battey J.N."/>
            <person name="Ouadi S."/>
            <person name="Bakaher N."/>
            <person name="Bovet L."/>
            <person name="Willig A."/>
            <person name="Goepfert S."/>
            <person name="Peitsch M.C."/>
            <person name="Ivanov N.V."/>
        </authorList>
    </citation>
    <scope>NUCLEOTIDE SEQUENCE [LARGE SCALE GENOMIC DNA]</scope>
    <source>
        <strain>cv. TN90</strain>
    </source>
</reference>
<dbReference type="RefSeq" id="XP_016496209.1">
    <property type="nucleotide sequence ID" value="XM_016640723.1"/>
</dbReference>
<comment type="subcellular location">
    <subcellularLocation>
        <location evidence="1">Nucleus</location>
    </subcellularLocation>
</comment>
<dbReference type="PaxDb" id="4097-A0A1S4C4X0"/>
<dbReference type="RefSeq" id="XP_016496207.1">
    <property type="nucleotide sequence ID" value="XM_016640721.1"/>
</dbReference>